<organism evidence="2 3">
    <name type="scientific">Metabacillus flavus</name>
    <dbReference type="NCBI Taxonomy" id="2823519"/>
    <lineage>
        <taxon>Bacteria</taxon>
        <taxon>Bacillati</taxon>
        <taxon>Bacillota</taxon>
        <taxon>Bacilli</taxon>
        <taxon>Bacillales</taxon>
        <taxon>Bacillaceae</taxon>
        <taxon>Metabacillus</taxon>
    </lineage>
</organism>
<dbReference type="EMBL" id="JAGVRK010000001">
    <property type="protein sequence ID" value="MBS2969958.1"/>
    <property type="molecule type" value="Genomic_DNA"/>
</dbReference>
<evidence type="ECO:0000256" key="1">
    <source>
        <dbReference type="SAM" id="Phobius"/>
    </source>
</evidence>
<proteinExistence type="predicted"/>
<keyword evidence="1" id="KW-1133">Transmembrane helix</keyword>
<keyword evidence="1" id="KW-0812">Transmembrane</keyword>
<feature type="transmembrane region" description="Helical" evidence="1">
    <location>
        <begin position="6"/>
        <end position="22"/>
    </location>
</feature>
<dbReference type="RefSeq" id="WP_211559720.1">
    <property type="nucleotide sequence ID" value="NZ_JAGVRK010000001.1"/>
</dbReference>
<feature type="transmembrane region" description="Helical" evidence="1">
    <location>
        <begin position="70"/>
        <end position="89"/>
    </location>
</feature>
<feature type="transmembrane region" description="Helical" evidence="1">
    <location>
        <begin position="38"/>
        <end position="58"/>
    </location>
</feature>
<evidence type="ECO:0000313" key="2">
    <source>
        <dbReference type="EMBL" id="MBS2969958.1"/>
    </source>
</evidence>
<sequence length="90" mass="9937">MAEGLLIVYAILTAAGYLLMAADKRKAQKSQWRISEKTLWLVSLAGGAWGSLLGMYHIRHKTKHASFKYGMPLLSAGHFALAVYLFGIIL</sequence>
<keyword evidence="3" id="KW-1185">Reference proteome</keyword>
<dbReference type="InterPro" id="IPR010718">
    <property type="entry name" value="DUF1294"/>
</dbReference>
<protein>
    <submittedName>
        <fullName evidence="2">DUF1294 domain-containing protein</fullName>
    </submittedName>
</protein>
<name>A0ABS5LGT4_9BACI</name>
<dbReference type="Pfam" id="PF06961">
    <property type="entry name" value="DUF1294"/>
    <property type="match status" value="1"/>
</dbReference>
<gene>
    <name evidence="2" type="ORF">J9317_14400</name>
</gene>
<keyword evidence="1" id="KW-0472">Membrane</keyword>
<accession>A0ABS5LGT4</accession>
<comment type="caution">
    <text evidence="2">The sequence shown here is derived from an EMBL/GenBank/DDBJ whole genome shotgun (WGS) entry which is preliminary data.</text>
</comment>
<dbReference type="Proteomes" id="UP000682403">
    <property type="component" value="Unassembled WGS sequence"/>
</dbReference>
<evidence type="ECO:0000313" key="3">
    <source>
        <dbReference type="Proteomes" id="UP000682403"/>
    </source>
</evidence>
<reference evidence="2 3" key="1">
    <citation type="submission" date="2021-04" db="EMBL/GenBank/DDBJ databases">
        <title>Metabacillus sp. strain KIGAM252 whole genome sequence.</title>
        <authorList>
            <person name="Seo M.-J."/>
            <person name="Cho E.-S."/>
            <person name="Hwang C.Y."/>
            <person name="Yoon D.J."/>
        </authorList>
    </citation>
    <scope>NUCLEOTIDE SEQUENCE [LARGE SCALE GENOMIC DNA]</scope>
    <source>
        <strain evidence="2 3">KIGAM252</strain>
    </source>
</reference>